<keyword evidence="5 8" id="KW-0732">Signal</keyword>
<evidence type="ECO:0000256" key="1">
    <source>
        <dbReference type="ARBA" id="ARBA00004613"/>
    </source>
</evidence>
<proteinExistence type="inferred from homology"/>
<dbReference type="PANTHER" id="PTHR11691:SF73">
    <property type="entry name" value="INTERFERON BETA"/>
    <property type="match status" value="1"/>
</dbReference>
<dbReference type="GO" id="GO:0051607">
    <property type="term" value="P:defense response to virus"/>
    <property type="evidence" value="ECO:0007669"/>
    <property type="project" value="UniProtKB-KW"/>
</dbReference>
<dbReference type="GO" id="GO:0005615">
    <property type="term" value="C:extracellular space"/>
    <property type="evidence" value="ECO:0007669"/>
    <property type="project" value="UniProtKB-KW"/>
</dbReference>
<dbReference type="InterPro" id="IPR009079">
    <property type="entry name" value="4_helix_cytokine-like_core"/>
</dbReference>
<dbReference type="Gene3D" id="1.20.1250.10">
    <property type="match status" value="1"/>
</dbReference>
<evidence type="ECO:0000256" key="2">
    <source>
        <dbReference type="ARBA" id="ARBA00011033"/>
    </source>
</evidence>
<comment type="similarity">
    <text evidence="2">Belongs to the alpha/beta interferon family.</text>
</comment>
<evidence type="ECO:0000256" key="6">
    <source>
        <dbReference type="ARBA" id="ARBA00023118"/>
    </source>
</evidence>
<dbReference type="GO" id="GO:0005125">
    <property type="term" value="F:cytokine activity"/>
    <property type="evidence" value="ECO:0007669"/>
    <property type="project" value="UniProtKB-KW"/>
</dbReference>
<dbReference type="GO" id="GO:0005126">
    <property type="term" value="F:cytokine receptor binding"/>
    <property type="evidence" value="ECO:0007669"/>
    <property type="project" value="InterPro"/>
</dbReference>
<evidence type="ECO:0000256" key="3">
    <source>
        <dbReference type="ARBA" id="ARBA00022514"/>
    </source>
</evidence>
<dbReference type="GeneTree" id="ENSGT00510000050089"/>
<evidence type="ECO:0000256" key="7">
    <source>
        <dbReference type="ARBA" id="ARBA00023157"/>
    </source>
</evidence>
<keyword evidence="10" id="KW-1185">Reference proteome</keyword>
<evidence type="ECO:0000256" key="4">
    <source>
        <dbReference type="ARBA" id="ARBA00022525"/>
    </source>
</evidence>
<sequence length="177" mass="20073">MLSRVLFACLFLGLYGACASLSCRWMDHKFRQFSENSLNLLEMMGNNSTNSTEDEEESAVAFPHHLYGQAARASAEEKVAFTAQVLKEVSALLEEDDGSSSWEEVTAENFLSVVNKQAEELLSCKKNTKLHLYFRRLSAQVLKKRGHSAEAWELIRREVRGHLMRADHLISSLLAHR</sequence>
<keyword evidence="6" id="KW-0051">Antiviral defense</keyword>
<accession>A0A3Q3F5H5</accession>
<organism evidence="9 10">
    <name type="scientific">Kryptolebias marmoratus</name>
    <name type="common">Mangrove killifish</name>
    <name type="synonym">Rivulus marmoratus</name>
    <dbReference type="NCBI Taxonomy" id="37003"/>
    <lineage>
        <taxon>Eukaryota</taxon>
        <taxon>Metazoa</taxon>
        <taxon>Chordata</taxon>
        <taxon>Craniata</taxon>
        <taxon>Vertebrata</taxon>
        <taxon>Euteleostomi</taxon>
        <taxon>Actinopterygii</taxon>
        <taxon>Neopterygii</taxon>
        <taxon>Teleostei</taxon>
        <taxon>Neoteleostei</taxon>
        <taxon>Acanthomorphata</taxon>
        <taxon>Ovalentaria</taxon>
        <taxon>Atherinomorphae</taxon>
        <taxon>Cyprinodontiformes</taxon>
        <taxon>Rivulidae</taxon>
        <taxon>Kryptolebias</taxon>
    </lineage>
</organism>
<name>A0A3Q3F5H5_KRYMA</name>
<keyword evidence="7" id="KW-1015">Disulfide bond</keyword>
<dbReference type="AlphaFoldDB" id="A0A3Q3F5H5"/>
<reference evidence="9" key="2">
    <citation type="submission" date="2025-09" db="UniProtKB">
        <authorList>
            <consortium name="Ensembl"/>
        </authorList>
    </citation>
    <scope>IDENTIFICATION</scope>
</reference>
<protein>
    <submittedName>
        <fullName evidence="9">Interferon a3-like</fullName>
    </submittedName>
</protein>
<reference evidence="9" key="1">
    <citation type="submission" date="2025-08" db="UniProtKB">
        <authorList>
            <consortium name="Ensembl"/>
        </authorList>
    </citation>
    <scope>IDENTIFICATION</scope>
</reference>
<dbReference type="PROSITE" id="PS51257">
    <property type="entry name" value="PROKAR_LIPOPROTEIN"/>
    <property type="match status" value="1"/>
</dbReference>
<dbReference type="PANTHER" id="PTHR11691">
    <property type="entry name" value="TYPE I INTERFERON"/>
    <property type="match status" value="1"/>
</dbReference>
<dbReference type="GO" id="GO:0006955">
    <property type="term" value="P:immune response"/>
    <property type="evidence" value="ECO:0007669"/>
    <property type="project" value="UniProtKB-ARBA"/>
</dbReference>
<keyword evidence="4" id="KW-0964">Secreted</keyword>
<comment type="subcellular location">
    <subcellularLocation>
        <location evidence="1">Secreted</location>
    </subcellularLocation>
</comment>
<evidence type="ECO:0000256" key="5">
    <source>
        <dbReference type="ARBA" id="ARBA00022729"/>
    </source>
</evidence>
<feature type="chain" id="PRO_5018594591" evidence="8">
    <location>
        <begin position="21"/>
        <end position="177"/>
    </location>
</feature>
<dbReference type="Proteomes" id="UP000264800">
    <property type="component" value="Unplaced"/>
</dbReference>
<evidence type="ECO:0000313" key="10">
    <source>
        <dbReference type="Proteomes" id="UP000264800"/>
    </source>
</evidence>
<dbReference type="GO" id="GO:0043330">
    <property type="term" value="P:response to exogenous dsRNA"/>
    <property type="evidence" value="ECO:0007669"/>
    <property type="project" value="TreeGrafter"/>
</dbReference>
<dbReference type="Pfam" id="PF00143">
    <property type="entry name" value="Interferon"/>
    <property type="match status" value="1"/>
</dbReference>
<dbReference type="OMA" id="CKWMDEK"/>
<dbReference type="InterPro" id="IPR000471">
    <property type="entry name" value="Interferon_alpha/beta/delta"/>
</dbReference>
<evidence type="ECO:0000313" key="9">
    <source>
        <dbReference type="Ensembl" id="ENSKMAP00000008802.1"/>
    </source>
</evidence>
<feature type="signal peptide" evidence="8">
    <location>
        <begin position="1"/>
        <end position="20"/>
    </location>
</feature>
<dbReference type="STRING" id="37003.ENSKMAP00000008802"/>
<evidence type="ECO:0000256" key="8">
    <source>
        <dbReference type="SAM" id="SignalP"/>
    </source>
</evidence>
<keyword evidence="3" id="KW-0202">Cytokine</keyword>
<dbReference type="SUPFAM" id="SSF47266">
    <property type="entry name" value="4-helical cytokines"/>
    <property type="match status" value="1"/>
</dbReference>
<dbReference type="Ensembl" id="ENSKMAT00000008936.1">
    <property type="protein sequence ID" value="ENSKMAP00000008802.1"/>
    <property type="gene ID" value="ENSKMAG00000006611.1"/>
</dbReference>